<sequence>MTTTLELLQLDFVRDALIAGGVLALLAGLLGPLIVGRGMAFAVHGTSELSFAGGAGALLLFGAGAVGWGALVGAVLVALVFGALGLAAHERDSVIGVLLSFGLGLGVLFQSLYTGRSANKFGLLVGQIVGIDTGDLISLAVTGLVVVGVLALTYRPLLFASLDPTMAAARGVPVRALSVAFAVLLGATTALGVQIVGALLVLSLLITPAAAAARLTASPLLATVLAVLFAEVAVLGGIVLSLAPGLPISPFVAGIAFVTYLICRVVGSVRTRRRASRTVVPSGPDATSTSSQSALANQSPRPRS</sequence>
<protein>
    <submittedName>
        <fullName evidence="9">Zinc/manganese transport system permease protein</fullName>
    </submittedName>
</protein>
<dbReference type="InterPro" id="IPR037294">
    <property type="entry name" value="ABC_BtuC-like"/>
</dbReference>
<comment type="subcellular location">
    <subcellularLocation>
        <location evidence="6">Cell membrane</location>
        <topology evidence="6">Multi-pass membrane protein</topology>
    </subcellularLocation>
    <subcellularLocation>
        <location evidence="1">Membrane</location>
        <topology evidence="1">Multi-pass membrane protein</topology>
    </subcellularLocation>
</comment>
<feature type="transmembrane region" description="Helical" evidence="8">
    <location>
        <begin position="16"/>
        <end position="36"/>
    </location>
</feature>
<gene>
    <name evidence="9" type="ORF">BJ983_005262</name>
</gene>
<dbReference type="GO" id="GO:0010043">
    <property type="term" value="P:response to zinc ion"/>
    <property type="evidence" value="ECO:0007669"/>
    <property type="project" value="TreeGrafter"/>
</dbReference>
<dbReference type="Gene3D" id="1.10.3470.10">
    <property type="entry name" value="ABC transporter involved in vitamin B12 uptake, BtuC"/>
    <property type="match status" value="1"/>
</dbReference>
<evidence type="ECO:0000256" key="3">
    <source>
        <dbReference type="ARBA" id="ARBA00022692"/>
    </source>
</evidence>
<feature type="transmembrane region" description="Helical" evidence="8">
    <location>
        <begin position="94"/>
        <end position="115"/>
    </location>
</feature>
<feature type="compositionally biased region" description="Polar residues" evidence="7">
    <location>
        <begin position="285"/>
        <end position="304"/>
    </location>
</feature>
<feature type="region of interest" description="Disordered" evidence="7">
    <location>
        <begin position="277"/>
        <end position="304"/>
    </location>
</feature>
<evidence type="ECO:0000256" key="7">
    <source>
        <dbReference type="SAM" id="MobiDB-lite"/>
    </source>
</evidence>
<dbReference type="EMBL" id="JACCBN010000001">
    <property type="protein sequence ID" value="NYD39160.1"/>
    <property type="molecule type" value="Genomic_DNA"/>
</dbReference>
<evidence type="ECO:0000256" key="6">
    <source>
        <dbReference type="RuleBase" id="RU003943"/>
    </source>
</evidence>
<comment type="caution">
    <text evidence="9">The sequence shown here is derived from an EMBL/GenBank/DDBJ whole genome shotgun (WGS) entry which is preliminary data.</text>
</comment>
<evidence type="ECO:0000256" key="4">
    <source>
        <dbReference type="ARBA" id="ARBA00022989"/>
    </source>
</evidence>
<evidence type="ECO:0000256" key="5">
    <source>
        <dbReference type="ARBA" id="ARBA00023136"/>
    </source>
</evidence>
<dbReference type="Pfam" id="PF00950">
    <property type="entry name" value="ABC-3"/>
    <property type="match status" value="1"/>
</dbReference>
<organism evidence="9 10">
    <name type="scientific">Actinomycetospora corticicola</name>
    <dbReference type="NCBI Taxonomy" id="663602"/>
    <lineage>
        <taxon>Bacteria</taxon>
        <taxon>Bacillati</taxon>
        <taxon>Actinomycetota</taxon>
        <taxon>Actinomycetes</taxon>
        <taxon>Pseudonocardiales</taxon>
        <taxon>Pseudonocardiaceae</taxon>
        <taxon>Actinomycetospora</taxon>
    </lineage>
</organism>
<dbReference type="SUPFAM" id="SSF81345">
    <property type="entry name" value="ABC transporter involved in vitamin B12 uptake, BtuC"/>
    <property type="match status" value="1"/>
</dbReference>
<evidence type="ECO:0000256" key="2">
    <source>
        <dbReference type="ARBA" id="ARBA00008034"/>
    </source>
</evidence>
<keyword evidence="4 8" id="KW-1133">Transmembrane helix</keyword>
<dbReference type="InterPro" id="IPR001626">
    <property type="entry name" value="ABC_TroCD"/>
</dbReference>
<name>A0A7Y9J879_9PSEU</name>
<keyword evidence="6" id="KW-0813">Transport</keyword>
<dbReference type="GO" id="GO:0055085">
    <property type="term" value="P:transmembrane transport"/>
    <property type="evidence" value="ECO:0007669"/>
    <property type="project" value="InterPro"/>
</dbReference>
<feature type="transmembrane region" description="Helical" evidence="8">
    <location>
        <begin position="219"/>
        <end position="242"/>
    </location>
</feature>
<dbReference type="GO" id="GO:0043190">
    <property type="term" value="C:ATP-binding cassette (ABC) transporter complex"/>
    <property type="evidence" value="ECO:0007669"/>
    <property type="project" value="InterPro"/>
</dbReference>
<dbReference type="AlphaFoldDB" id="A0A7Y9J879"/>
<evidence type="ECO:0000256" key="8">
    <source>
        <dbReference type="SAM" id="Phobius"/>
    </source>
</evidence>
<dbReference type="PANTHER" id="PTHR30477">
    <property type="entry name" value="ABC-TRANSPORTER METAL-BINDING PROTEIN"/>
    <property type="match status" value="1"/>
</dbReference>
<evidence type="ECO:0000313" key="10">
    <source>
        <dbReference type="Proteomes" id="UP000535890"/>
    </source>
</evidence>
<accession>A0A7Y9J879</accession>
<evidence type="ECO:0000256" key="1">
    <source>
        <dbReference type="ARBA" id="ARBA00004141"/>
    </source>
</evidence>
<comment type="similarity">
    <text evidence="2 6">Belongs to the ABC-3 integral membrane protein family.</text>
</comment>
<proteinExistence type="inferred from homology"/>
<keyword evidence="3 6" id="KW-0812">Transmembrane</keyword>
<dbReference type="Proteomes" id="UP000535890">
    <property type="component" value="Unassembled WGS sequence"/>
</dbReference>
<feature type="transmembrane region" description="Helical" evidence="8">
    <location>
        <begin position="174"/>
        <end position="207"/>
    </location>
</feature>
<dbReference type="PANTHER" id="PTHR30477:SF0">
    <property type="entry name" value="METAL TRANSPORT SYSTEM MEMBRANE PROTEIN TM_0125-RELATED"/>
    <property type="match status" value="1"/>
</dbReference>
<feature type="transmembrane region" description="Helical" evidence="8">
    <location>
        <begin position="248"/>
        <end position="267"/>
    </location>
</feature>
<reference evidence="9 10" key="1">
    <citation type="submission" date="2020-07" db="EMBL/GenBank/DDBJ databases">
        <title>Sequencing the genomes of 1000 actinobacteria strains.</title>
        <authorList>
            <person name="Klenk H.-P."/>
        </authorList>
    </citation>
    <scope>NUCLEOTIDE SEQUENCE [LARGE SCALE GENOMIC DNA]</scope>
    <source>
        <strain evidence="9 10">DSM 45772</strain>
    </source>
</reference>
<feature type="transmembrane region" description="Helical" evidence="8">
    <location>
        <begin position="57"/>
        <end position="88"/>
    </location>
</feature>
<keyword evidence="5 8" id="KW-0472">Membrane</keyword>
<keyword evidence="10" id="KW-1185">Reference proteome</keyword>
<dbReference type="RefSeq" id="WP_179796514.1">
    <property type="nucleotide sequence ID" value="NZ_BAABHP010000001.1"/>
</dbReference>
<feature type="transmembrane region" description="Helical" evidence="8">
    <location>
        <begin position="136"/>
        <end position="154"/>
    </location>
</feature>
<evidence type="ECO:0000313" key="9">
    <source>
        <dbReference type="EMBL" id="NYD39160.1"/>
    </source>
</evidence>